<dbReference type="GeneID" id="98672939"/>
<dbReference type="Proteomes" id="UP000319374">
    <property type="component" value="Chromosome"/>
</dbReference>
<evidence type="ECO:0000256" key="1">
    <source>
        <dbReference type="ARBA" id="ARBA00004442"/>
    </source>
</evidence>
<evidence type="ECO:0000313" key="9">
    <source>
        <dbReference type="Proteomes" id="UP000319374"/>
    </source>
</evidence>
<evidence type="ECO:0000256" key="4">
    <source>
        <dbReference type="ARBA" id="ARBA00023136"/>
    </source>
</evidence>
<dbReference type="PROSITE" id="PS51257">
    <property type="entry name" value="PROKAR_LIPOPROTEIN"/>
    <property type="match status" value="1"/>
</dbReference>
<protein>
    <submittedName>
        <fullName evidence="8">Membrane protein</fullName>
    </submittedName>
</protein>
<keyword evidence="5" id="KW-0998">Cell outer membrane</keyword>
<dbReference type="KEGG" id="ada:A5CPEGH6_09590"/>
<dbReference type="GO" id="GO:0009279">
    <property type="term" value="C:cell outer membrane"/>
    <property type="evidence" value="ECO:0007669"/>
    <property type="project" value="UniProtKB-SubCell"/>
</dbReference>
<comment type="similarity">
    <text evidence="2">Belongs to the SusD family.</text>
</comment>
<evidence type="ECO:0000256" key="5">
    <source>
        <dbReference type="ARBA" id="ARBA00023237"/>
    </source>
</evidence>
<dbReference type="InterPro" id="IPR011990">
    <property type="entry name" value="TPR-like_helical_dom_sf"/>
</dbReference>
<name>A0A4Y1WZ82_9BACT</name>
<sequence>MLLRHIKLGLVALTALVGATSCLDKYPDSAIPEKDAMQTFADAEQHLIGIYGHLMNSALYSGYLTLLPDIQCDLAYAVEGNSNTYGDFWLWKIRPTDLLIQDVYAQLYAVIGACNFYLDRIDAVMARETSDANLETLDQYTGEVYAIRALCYSELLKCFCEAYDPATAEQQQGVVLRTKYFEKEPVRRASLYDSYKFVLDDLTRADELLDDAEDTPNNYYMSEAAVQAIRARVALYMQDWDAAIEYSSILLDDKKDTFHLASFQETAADGASTFDYMWAYDEGPEVIWRIGFTSTSYGGALGTVFLNFNRDYTYFYPDYVPAQWVLDAYEESDLRSTSYFADSESGITIGYANGLDWPLLVKYYGNRAIFIPQRIFQVSMPKPLRLAEQYLIRAEAYCRKASPDPARAQKDLEALRKTRFASGGTISLTGDWATDVKTFSEERVRELYMEGFRLQDLKRWGLGFERTPQSCTQDEGNDLKIEAGDPLFVWPIPQHELEAPGSEITPNESNK</sequence>
<reference evidence="9" key="1">
    <citation type="submission" date="2019-06" db="EMBL/GenBank/DDBJ databases">
        <title>Alistipes onderdonkii subsp. vulgaris subsp. nov., Alistipes dispar sp. nov. and Alistipes communis sp. nov., isolated from human faeces, and creation of Alistipes onderdonkii subsp. onderdonkii subsp. nov.</title>
        <authorList>
            <person name="Sakamoto M."/>
            <person name="Ikeyama N."/>
            <person name="Ogata Y."/>
            <person name="Suda W."/>
            <person name="Iino T."/>
            <person name="Hattori M."/>
            <person name="Ohkuma M."/>
        </authorList>
    </citation>
    <scope>NUCLEOTIDE SEQUENCE [LARGE SCALE GENOMIC DNA]</scope>
    <source>
        <strain evidence="9">5CPEGH6</strain>
    </source>
</reference>
<dbReference type="Pfam" id="PF14322">
    <property type="entry name" value="SusD-like_3"/>
    <property type="match status" value="1"/>
</dbReference>
<feature type="domain" description="RagB/SusD" evidence="6">
    <location>
        <begin position="384"/>
        <end position="479"/>
    </location>
</feature>
<dbReference type="InterPro" id="IPR033985">
    <property type="entry name" value="SusD-like_N"/>
</dbReference>
<evidence type="ECO:0000256" key="3">
    <source>
        <dbReference type="ARBA" id="ARBA00022729"/>
    </source>
</evidence>
<dbReference type="OrthoDB" id="1080118at2"/>
<dbReference type="EMBL" id="AP019736">
    <property type="protein sequence ID" value="BBL06321.1"/>
    <property type="molecule type" value="Genomic_DNA"/>
</dbReference>
<dbReference type="Pfam" id="PF07980">
    <property type="entry name" value="SusD_RagB"/>
    <property type="match status" value="1"/>
</dbReference>
<dbReference type="AlphaFoldDB" id="A0A4Y1WZ82"/>
<keyword evidence="3" id="KW-0732">Signal</keyword>
<keyword evidence="4" id="KW-0472">Membrane</keyword>
<proteinExistence type="inferred from homology"/>
<gene>
    <name evidence="8" type="ORF">A5CPEGH6_09590</name>
</gene>
<dbReference type="RefSeq" id="WP_141428152.1">
    <property type="nucleotide sequence ID" value="NZ_AP019736.1"/>
</dbReference>
<evidence type="ECO:0000259" key="6">
    <source>
        <dbReference type="Pfam" id="PF07980"/>
    </source>
</evidence>
<evidence type="ECO:0000256" key="2">
    <source>
        <dbReference type="ARBA" id="ARBA00006275"/>
    </source>
</evidence>
<dbReference type="SUPFAM" id="SSF48452">
    <property type="entry name" value="TPR-like"/>
    <property type="match status" value="1"/>
</dbReference>
<evidence type="ECO:0000313" key="8">
    <source>
        <dbReference type="EMBL" id="BBL06321.1"/>
    </source>
</evidence>
<feature type="domain" description="SusD-like N-terminal" evidence="7">
    <location>
        <begin position="23"/>
        <end position="235"/>
    </location>
</feature>
<accession>A0A4Y1WZ82</accession>
<dbReference type="Gene3D" id="1.25.40.390">
    <property type="match status" value="1"/>
</dbReference>
<organism evidence="8 9">
    <name type="scientific">Alistipes dispar</name>
    <dbReference type="NCBI Taxonomy" id="2585119"/>
    <lineage>
        <taxon>Bacteria</taxon>
        <taxon>Pseudomonadati</taxon>
        <taxon>Bacteroidota</taxon>
        <taxon>Bacteroidia</taxon>
        <taxon>Bacteroidales</taxon>
        <taxon>Rikenellaceae</taxon>
        <taxon>Alistipes</taxon>
    </lineage>
</organism>
<keyword evidence="9" id="KW-1185">Reference proteome</keyword>
<evidence type="ECO:0000259" key="7">
    <source>
        <dbReference type="Pfam" id="PF14322"/>
    </source>
</evidence>
<dbReference type="InterPro" id="IPR012944">
    <property type="entry name" value="SusD_RagB_dom"/>
</dbReference>
<comment type="subcellular location">
    <subcellularLocation>
        <location evidence="1">Cell outer membrane</location>
    </subcellularLocation>
</comment>